<feature type="domain" description="Fimbrial-type adhesion" evidence="6">
    <location>
        <begin position="32"/>
        <end position="184"/>
    </location>
</feature>
<reference evidence="7 8" key="1">
    <citation type="journal article" date="2017" name="Int. J. Syst. Evol. Microbiol.">
        <title>Brenneria populi subsp. brevivirga subsp. nov. isolated from symptomatic bark of Populus x euramericana canker, and description of Brenneria populi subsp. populi subsp. nov.</title>
        <authorList>
            <person name="Zheng M.H."/>
            <person name="Piao C.G."/>
            <person name="Xue H."/>
            <person name="Guo M.W."/>
            <person name="Li Y."/>
        </authorList>
    </citation>
    <scope>NUCLEOTIDE SEQUENCE [LARGE SCALE GENOMIC DNA]</scope>
    <source>
        <strain evidence="7 8">D9-5</strain>
    </source>
</reference>
<keyword evidence="4" id="KW-0281">Fimbrium</keyword>
<name>A0ABU6JNC4_9GAMM</name>
<proteinExistence type="inferred from homology"/>
<dbReference type="Proteomes" id="UP001309705">
    <property type="component" value="Unassembled WGS sequence"/>
</dbReference>
<evidence type="ECO:0000256" key="5">
    <source>
        <dbReference type="SAM" id="SignalP"/>
    </source>
</evidence>
<dbReference type="InterPro" id="IPR036937">
    <property type="entry name" value="Adhesion_dom_fimbrial_sf"/>
</dbReference>
<evidence type="ECO:0000313" key="7">
    <source>
        <dbReference type="EMBL" id="MEC5341967.1"/>
    </source>
</evidence>
<keyword evidence="3 5" id="KW-0732">Signal</keyword>
<dbReference type="PANTHER" id="PTHR33420:SF12">
    <property type="entry name" value="FIMBRIN-LIKE PROTEIN FIMI-RELATED"/>
    <property type="match status" value="1"/>
</dbReference>
<comment type="caution">
    <text evidence="7">The sequence shown here is derived from an EMBL/GenBank/DDBJ whole genome shotgun (WGS) entry which is preliminary data.</text>
</comment>
<feature type="signal peptide" evidence="5">
    <location>
        <begin position="1"/>
        <end position="22"/>
    </location>
</feature>
<dbReference type="InterPro" id="IPR000259">
    <property type="entry name" value="Adhesion_dom_fimbrial"/>
</dbReference>
<dbReference type="InterPro" id="IPR050263">
    <property type="entry name" value="Bact_Fimbrial_Adh_Pro"/>
</dbReference>
<keyword evidence="8" id="KW-1185">Reference proteome</keyword>
<comment type="subcellular location">
    <subcellularLocation>
        <location evidence="1">Fimbrium</location>
    </subcellularLocation>
</comment>
<sequence length="185" mass="18470">MRKLLLGALIGASVLSSGLAAAATTTVSGGTVHFKGEIVNAACAVSTNSADQTVNLGQYRTANFTAAGSYSSKVPFTIKLEDCDTTVSTTAAVAFNGSADATDSTVLTTSNNTSGGAGAASGVGIEISDSKGTVLTPNGSTFSAAQTLVNGNGNTLNFTARYKSTQATVTPGQADADATFTMQYE</sequence>
<evidence type="ECO:0000256" key="3">
    <source>
        <dbReference type="ARBA" id="ARBA00022729"/>
    </source>
</evidence>
<protein>
    <submittedName>
        <fullName evidence="7">Type 1 fimbrial major subunit FimA</fullName>
    </submittedName>
</protein>
<dbReference type="Pfam" id="PF00419">
    <property type="entry name" value="Fimbrial"/>
    <property type="match status" value="1"/>
</dbReference>
<feature type="chain" id="PRO_5046866508" evidence="5">
    <location>
        <begin position="23"/>
        <end position="185"/>
    </location>
</feature>
<evidence type="ECO:0000256" key="1">
    <source>
        <dbReference type="ARBA" id="ARBA00004561"/>
    </source>
</evidence>
<dbReference type="InterPro" id="IPR008966">
    <property type="entry name" value="Adhesion_dom_sf"/>
</dbReference>
<evidence type="ECO:0000256" key="4">
    <source>
        <dbReference type="ARBA" id="ARBA00023263"/>
    </source>
</evidence>
<dbReference type="PANTHER" id="PTHR33420">
    <property type="entry name" value="FIMBRIAL SUBUNIT ELFA-RELATED"/>
    <property type="match status" value="1"/>
</dbReference>
<evidence type="ECO:0000256" key="2">
    <source>
        <dbReference type="ARBA" id="ARBA00006671"/>
    </source>
</evidence>
<dbReference type="EMBL" id="JAYWTM010000004">
    <property type="protein sequence ID" value="MEC5341967.1"/>
    <property type="molecule type" value="Genomic_DNA"/>
</dbReference>
<dbReference type="SUPFAM" id="SSF49401">
    <property type="entry name" value="Bacterial adhesins"/>
    <property type="match status" value="1"/>
</dbReference>
<dbReference type="NCBIfam" id="NF011741">
    <property type="entry name" value="PRK15194.1"/>
    <property type="match status" value="1"/>
</dbReference>
<evidence type="ECO:0000259" key="6">
    <source>
        <dbReference type="Pfam" id="PF00419"/>
    </source>
</evidence>
<gene>
    <name evidence="7" type="primary">fimA</name>
    <name evidence="7" type="ORF">VSX58_04985</name>
</gene>
<comment type="similarity">
    <text evidence="2">Belongs to the fimbrial protein family.</text>
</comment>
<dbReference type="RefSeq" id="WP_327612494.1">
    <property type="nucleotide sequence ID" value="NZ_JAYWTM010000004.1"/>
</dbReference>
<accession>A0ABU6JNC4</accession>
<evidence type="ECO:0000313" key="8">
    <source>
        <dbReference type="Proteomes" id="UP001309705"/>
    </source>
</evidence>
<organism evidence="7 8">
    <name type="scientific">Brenneria populi</name>
    <dbReference type="NCBI Taxonomy" id="1505588"/>
    <lineage>
        <taxon>Bacteria</taxon>
        <taxon>Pseudomonadati</taxon>
        <taxon>Pseudomonadota</taxon>
        <taxon>Gammaproteobacteria</taxon>
        <taxon>Enterobacterales</taxon>
        <taxon>Pectobacteriaceae</taxon>
        <taxon>Brenneria</taxon>
    </lineage>
</organism>
<dbReference type="Gene3D" id="2.60.40.1090">
    <property type="entry name" value="Fimbrial-type adhesion domain"/>
    <property type="match status" value="1"/>
</dbReference>